<keyword evidence="1" id="KW-0472">Membrane</keyword>
<keyword evidence="1" id="KW-0812">Transmembrane</keyword>
<keyword evidence="1" id="KW-1133">Transmembrane helix</keyword>
<gene>
    <name evidence="2" type="ORF">A4A49_08296</name>
</gene>
<reference evidence="2" key="1">
    <citation type="submission" date="2016-11" db="EMBL/GenBank/DDBJ databases">
        <title>The genome of Nicotiana attenuata.</title>
        <authorList>
            <person name="Xu S."/>
            <person name="Brockmoeller T."/>
            <person name="Gaquerel E."/>
            <person name="Navarro A."/>
            <person name="Kuhl H."/>
            <person name="Gase K."/>
            <person name="Ling Z."/>
            <person name="Zhou W."/>
            <person name="Kreitzer C."/>
            <person name="Stanke M."/>
            <person name="Tang H."/>
            <person name="Lyons E."/>
            <person name="Pandey P."/>
            <person name="Pandey S.P."/>
            <person name="Timmermann B."/>
            <person name="Baldwin I.T."/>
        </authorList>
    </citation>
    <scope>NUCLEOTIDE SEQUENCE [LARGE SCALE GENOMIC DNA]</scope>
    <source>
        <strain evidence="2">UT</strain>
    </source>
</reference>
<evidence type="ECO:0000313" key="3">
    <source>
        <dbReference type="Proteomes" id="UP000187609"/>
    </source>
</evidence>
<feature type="transmembrane region" description="Helical" evidence="1">
    <location>
        <begin position="465"/>
        <end position="486"/>
    </location>
</feature>
<feature type="transmembrane region" description="Helical" evidence="1">
    <location>
        <begin position="240"/>
        <end position="264"/>
    </location>
</feature>
<dbReference type="GO" id="GO:0016020">
    <property type="term" value="C:membrane"/>
    <property type="evidence" value="ECO:0007669"/>
    <property type="project" value="TreeGrafter"/>
</dbReference>
<keyword evidence="3" id="KW-1185">Reference proteome</keyword>
<dbReference type="PANTHER" id="PTHR31414">
    <property type="entry name" value="TRANSMEMBRANE PROTEIN DDB_G0292058"/>
    <property type="match status" value="1"/>
</dbReference>
<name>A0A1J6IRA0_NICAT</name>
<dbReference type="AlphaFoldDB" id="A0A1J6IRA0"/>
<dbReference type="EMBL" id="MJEQ01037183">
    <property type="protein sequence ID" value="OIT07234.1"/>
    <property type="molecule type" value="Genomic_DNA"/>
</dbReference>
<proteinExistence type="predicted"/>
<feature type="transmembrane region" description="Helical" evidence="1">
    <location>
        <begin position="131"/>
        <end position="154"/>
    </location>
</feature>
<dbReference type="OMA" id="FETHHEK"/>
<comment type="caution">
    <text evidence="2">The sequence shown here is derived from an EMBL/GenBank/DDBJ whole genome shotgun (WGS) entry which is preliminary data.</text>
</comment>
<protein>
    <submittedName>
        <fullName evidence="2">Uncharacterized protein</fullName>
    </submittedName>
</protein>
<feature type="transmembrane region" description="Helical" evidence="1">
    <location>
        <begin position="86"/>
        <end position="110"/>
    </location>
</feature>
<dbReference type="PANTHER" id="PTHR31414:SF20">
    <property type="entry name" value="MPN DOMAIN-CONTAINING PROTEIN"/>
    <property type="match status" value="1"/>
</dbReference>
<feature type="transmembrane region" description="Helical" evidence="1">
    <location>
        <begin position="271"/>
        <end position="295"/>
    </location>
</feature>
<dbReference type="InterPro" id="IPR040283">
    <property type="entry name" value="DDB_G0292058-like"/>
</dbReference>
<evidence type="ECO:0000313" key="2">
    <source>
        <dbReference type="EMBL" id="OIT07234.1"/>
    </source>
</evidence>
<evidence type="ECO:0000256" key="1">
    <source>
        <dbReference type="SAM" id="Phobius"/>
    </source>
</evidence>
<accession>A0A1J6IRA0</accession>
<organism evidence="2 3">
    <name type="scientific">Nicotiana attenuata</name>
    <name type="common">Coyote tobacco</name>
    <dbReference type="NCBI Taxonomy" id="49451"/>
    <lineage>
        <taxon>Eukaryota</taxon>
        <taxon>Viridiplantae</taxon>
        <taxon>Streptophyta</taxon>
        <taxon>Embryophyta</taxon>
        <taxon>Tracheophyta</taxon>
        <taxon>Spermatophyta</taxon>
        <taxon>Magnoliopsida</taxon>
        <taxon>eudicotyledons</taxon>
        <taxon>Gunneridae</taxon>
        <taxon>Pentapetalae</taxon>
        <taxon>asterids</taxon>
        <taxon>lamiids</taxon>
        <taxon>Solanales</taxon>
        <taxon>Solanaceae</taxon>
        <taxon>Nicotianoideae</taxon>
        <taxon>Nicotianeae</taxon>
        <taxon>Nicotiana</taxon>
    </lineage>
</organism>
<dbReference type="Gramene" id="OIT07234">
    <property type="protein sequence ID" value="OIT07234"/>
    <property type="gene ID" value="A4A49_08296"/>
</dbReference>
<dbReference type="STRING" id="49451.A0A1J6IRA0"/>
<sequence>MRFMHRRKVAISLLIVAILLALNIITLEGVKAKAERRLIEIDNDSEARKQSDDTVRIDPLNNFNKYRGGFDITNKHYWSSTIFTGIYGYAIAVVWLLCGLGYGLYLLASTSCCKRKNMKLKKRSTCQYQHYYLWLIFSAVFLTILAITATGLVLGGNAKLRSRTDTVVNIIIDTADGASETIYTTTEALRDMNTDLEDTDIGDEAANFLIPTSQSLDRQAADIRRGATKNRRLVEKSLEILYIITTLTISLNLAAAISLTVFGILKFRRNFHLLIAVCWIFTSLCWLFFGIYFFLDNFAGDACTALESFRINPYNNSLSSILPCDELLSAQSILYTASEGIHRVVNKVNRELSTNYGNVAQICNPFSGPPDYNYEPDENCPSSAIRIGELPGIIKMLTCTDPSCKGGVMIPYRIFNNIESYITALKKILDVYPGIESLAECNTVYSSFSDILDKHCKPLKKNAHMTWAGLVFLSVVMVVLVLVWTFETHHEKDHHNLDSSIKPHSSTAVDMLELGIVRNSKKEEMYLFNLFQELDVQGLSIVVKHFGY</sequence>
<dbReference type="Proteomes" id="UP000187609">
    <property type="component" value="Unassembled WGS sequence"/>
</dbReference>